<gene>
    <name evidence="2" type="ORF">NQ315_009432</name>
</gene>
<sequence length="191" mass="21926">MSSYDFNPDVCLQVFHGIAEEIPSGVSPGLNSVFKNISFIDILSVIRDPLPFFTRPLLIIAEKNIKKICPKIKFTQELLSYLNNAIVVIVKKALDLVWVNYNIPEKLKRLGEMEEKSPKIDAWRPTTGKVNLNSIIAKNLLQRKAKLIKQMELVREETALITPYLRAFSEQADKQLKEIDQIQQKYITINK</sequence>
<organism evidence="2 3">
    <name type="scientific">Exocentrus adspersus</name>
    <dbReference type="NCBI Taxonomy" id="1586481"/>
    <lineage>
        <taxon>Eukaryota</taxon>
        <taxon>Metazoa</taxon>
        <taxon>Ecdysozoa</taxon>
        <taxon>Arthropoda</taxon>
        <taxon>Hexapoda</taxon>
        <taxon>Insecta</taxon>
        <taxon>Pterygota</taxon>
        <taxon>Neoptera</taxon>
        <taxon>Endopterygota</taxon>
        <taxon>Coleoptera</taxon>
        <taxon>Polyphaga</taxon>
        <taxon>Cucujiformia</taxon>
        <taxon>Chrysomeloidea</taxon>
        <taxon>Cerambycidae</taxon>
        <taxon>Lamiinae</taxon>
        <taxon>Acanthocinini</taxon>
        <taxon>Exocentrus</taxon>
    </lineage>
</organism>
<dbReference type="EMBL" id="JANEYG010000001">
    <property type="protein sequence ID" value="KAJ8925592.1"/>
    <property type="molecule type" value="Genomic_DNA"/>
</dbReference>
<name>A0AAV8WGA3_9CUCU</name>
<proteinExistence type="predicted"/>
<protein>
    <submittedName>
        <fullName evidence="2">Uncharacterized protein</fullName>
    </submittedName>
</protein>
<evidence type="ECO:0000313" key="2">
    <source>
        <dbReference type="EMBL" id="KAJ8925592.1"/>
    </source>
</evidence>
<feature type="coiled-coil region" evidence="1">
    <location>
        <begin position="137"/>
        <end position="185"/>
    </location>
</feature>
<dbReference type="Proteomes" id="UP001159042">
    <property type="component" value="Unassembled WGS sequence"/>
</dbReference>
<evidence type="ECO:0000313" key="3">
    <source>
        <dbReference type="Proteomes" id="UP001159042"/>
    </source>
</evidence>
<dbReference type="AlphaFoldDB" id="A0AAV8WGA3"/>
<keyword evidence="1" id="KW-0175">Coiled coil</keyword>
<comment type="caution">
    <text evidence="2">The sequence shown here is derived from an EMBL/GenBank/DDBJ whole genome shotgun (WGS) entry which is preliminary data.</text>
</comment>
<reference evidence="2 3" key="1">
    <citation type="journal article" date="2023" name="Insect Mol. Biol.">
        <title>Genome sequencing provides insights into the evolution of gene families encoding plant cell wall-degrading enzymes in longhorned beetles.</title>
        <authorList>
            <person name="Shin N.R."/>
            <person name="Okamura Y."/>
            <person name="Kirsch R."/>
            <person name="Pauchet Y."/>
        </authorList>
    </citation>
    <scope>NUCLEOTIDE SEQUENCE [LARGE SCALE GENOMIC DNA]</scope>
    <source>
        <strain evidence="2">EAD_L_NR</strain>
    </source>
</reference>
<keyword evidence="3" id="KW-1185">Reference proteome</keyword>
<accession>A0AAV8WGA3</accession>
<evidence type="ECO:0000256" key="1">
    <source>
        <dbReference type="SAM" id="Coils"/>
    </source>
</evidence>